<comment type="caution">
    <text evidence="4">The sequence shown here is derived from an EMBL/GenBank/DDBJ whole genome shotgun (WGS) entry which is preliminary data.</text>
</comment>
<evidence type="ECO:0000256" key="1">
    <source>
        <dbReference type="ARBA" id="ARBA00007964"/>
    </source>
</evidence>
<evidence type="ECO:0000259" key="3">
    <source>
        <dbReference type="PROSITE" id="PS51176"/>
    </source>
</evidence>
<dbReference type="InterPro" id="IPR046825">
    <property type="entry name" value="PDH_C"/>
</dbReference>
<comment type="similarity">
    <text evidence="1">Belongs to the prephenate/arogenate dehydrogenase family.</text>
</comment>
<accession>A0ABV6N6F1</accession>
<gene>
    <name evidence="4" type="ORF">ACFFH7_42050</name>
</gene>
<dbReference type="Pfam" id="PF20463">
    <property type="entry name" value="PDH_C"/>
    <property type="match status" value="1"/>
</dbReference>
<dbReference type="InterPro" id="IPR036291">
    <property type="entry name" value="NAD(P)-bd_dom_sf"/>
</dbReference>
<protein>
    <submittedName>
        <fullName evidence="4">Prephenate dehydrogenase/arogenate dehydrogenase family protein</fullName>
    </submittedName>
</protein>
<dbReference type="InterPro" id="IPR003099">
    <property type="entry name" value="Prephen_DH"/>
</dbReference>
<dbReference type="Pfam" id="PF02153">
    <property type="entry name" value="PDH_N"/>
    <property type="match status" value="1"/>
</dbReference>
<keyword evidence="5" id="KW-1185">Reference proteome</keyword>
<dbReference type="RefSeq" id="WP_273938014.1">
    <property type="nucleotide sequence ID" value="NZ_CP097263.1"/>
</dbReference>
<dbReference type="InterPro" id="IPR050812">
    <property type="entry name" value="Preph/Arog_dehydrog"/>
</dbReference>
<name>A0ABV6N6F1_9PSEU</name>
<dbReference type="EMBL" id="JBHLUD010000015">
    <property type="protein sequence ID" value="MFC0548150.1"/>
    <property type="molecule type" value="Genomic_DNA"/>
</dbReference>
<dbReference type="PANTHER" id="PTHR21363">
    <property type="entry name" value="PREPHENATE DEHYDROGENASE"/>
    <property type="match status" value="1"/>
</dbReference>
<organism evidence="4 5">
    <name type="scientific">Kutzneria chonburiensis</name>
    <dbReference type="NCBI Taxonomy" id="1483604"/>
    <lineage>
        <taxon>Bacteria</taxon>
        <taxon>Bacillati</taxon>
        <taxon>Actinomycetota</taxon>
        <taxon>Actinomycetes</taxon>
        <taxon>Pseudonocardiales</taxon>
        <taxon>Pseudonocardiaceae</taxon>
        <taxon>Kutzneria</taxon>
    </lineage>
</organism>
<proteinExistence type="inferred from homology"/>
<dbReference type="Gene3D" id="1.10.3660.10">
    <property type="entry name" value="6-phosphogluconate dehydrogenase C-terminal like domain"/>
    <property type="match status" value="1"/>
</dbReference>
<reference evidence="4 5" key="1">
    <citation type="submission" date="2024-09" db="EMBL/GenBank/DDBJ databases">
        <authorList>
            <person name="Sun Q."/>
            <person name="Mori K."/>
        </authorList>
    </citation>
    <scope>NUCLEOTIDE SEQUENCE [LARGE SCALE GENOMIC DNA]</scope>
    <source>
        <strain evidence="4 5">TBRC 1432</strain>
    </source>
</reference>
<dbReference type="SUPFAM" id="SSF48179">
    <property type="entry name" value="6-phosphogluconate dehydrogenase C-terminal domain-like"/>
    <property type="match status" value="1"/>
</dbReference>
<dbReference type="SUPFAM" id="SSF51735">
    <property type="entry name" value="NAD(P)-binding Rossmann-fold domains"/>
    <property type="match status" value="1"/>
</dbReference>
<dbReference type="Proteomes" id="UP001589810">
    <property type="component" value="Unassembled WGS sequence"/>
</dbReference>
<evidence type="ECO:0000313" key="5">
    <source>
        <dbReference type="Proteomes" id="UP001589810"/>
    </source>
</evidence>
<evidence type="ECO:0000256" key="2">
    <source>
        <dbReference type="ARBA" id="ARBA00023002"/>
    </source>
</evidence>
<dbReference type="PANTHER" id="PTHR21363:SF0">
    <property type="entry name" value="PREPHENATE DEHYDROGENASE [NADP(+)]"/>
    <property type="match status" value="1"/>
</dbReference>
<keyword evidence="2" id="KW-0560">Oxidoreductase</keyword>
<sequence>MTPRPRCVVVGGAGAVGTLFAELLAGSGWAVSAVDKQSRPIPCADSVSGDILDPQPLLRALLATADVVVLAVPEPVACSALLPLARSMRPGALIVDTLSVKGPFAAEVARTQIEQQVLGVNPMFAPSLGFFGRPVAVVELRGGDRATAFTELLTSWGGRVIRVSADRHDRLAAASQALTHAAVLAFGSALAALDVGIEELTAIAPPPHRTLLALLARITTGTPEVYWDVQSANSLAPQARRALAAAARDLADLVDAGSPEDFTALLEGLRGYLGSTVSLHSAACARSFDAIR</sequence>
<feature type="domain" description="Prephenate/arogenate dehydrogenase" evidence="3">
    <location>
        <begin position="6"/>
        <end position="284"/>
    </location>
</feature>
<dbReference type="PROSITE" id="PS51176">
    <property type="entry name" value="PDH_ADH"/>
    <property type="match status" value="1"/>
</dbReference>
<dbReference type="Gene3D" id="3.40.50.720">
    <property type="entry name" value="NAD(P)-binding Rossmann-like Domain"/>
    <property type="match status" value="1"/>
</dbReference>
<dbReference type="InterPro" id="IPR046826">
    <property type="entry name" value="PDH_N"/>
</dbReference>
<evidence type="ECO:0000313" key="4">
    <source>
        <dbReference type="EMBL" id="MFC0548150.1"/>
    </source>
</evidence>
<dbReference type="InterPro" id="IPR008927">
    <property type="entry name" value="6-PGluconate_DH-like_C_sf"/>
</dbReference>